<keyword evidence="1" id="KW-0732">Signal</keyword>
<feature type="chain" id="PRO_5041461043" description="Alpha-ketoglutarate-dependent dioxygenase AlkB-like domain-containing protein" evidence="1">
    <location>
        <begin position="29"/>
        <end position="311"/>
    </location>
</feature>
<evidence type="ECO:0000256" key="1">
    <source>
        <dbReference type="SAM" id="SignalP"/>
    </source>
</evidence>
<evidence type="ECO:0000313" key="3">
    <source>
        <dbReference type="EMBL" id="CAJ1381371.1"/>
    </source>
</evidence>
<protein>
    <recommendedName>
        <fullName evidence="2">Alpha-ketoglutarate-dependent dioxygenase AlkB-like domain-containing protein</fullName>
    </recommendedName>
</protein>
<dbReference type="Pfam" id="PF13532">
    <property type="entry name" value="2OG-FeII_Oxy_2"/>
    <property type="match status" value="1"/>
</dbReference>
<comment type="caution">
    <text evidence="3">The sequence shown here is derived from an EMBL/GenBank/DDBJ whole genome shotgun (WGS) entry which is preliminary data.</text>
</comment>
<dbReference type="Gene3D" id="2.60.120.590">
    <property type="entry name" value="Alpha-ketoglutarate-dependent dioxygenase AlkB-like"/>
    <property type="match status" value="1"/>
</dbReference>
<dbReference type="Proteomes" id="UP001178507">
    <property type="component" value="Unassembled WGS sequence"/>
</dbReference>
<dbReference type="GO" id="GO:0070988">
    <property type="term" value="P:demethylation"/>
    <property type="evidence" value="ECO:0007669"/>
    <property type="project" value="InterPro"/>
</dbReference>
<dbReference type="PANTHER" id="PTHR12463:SF1">
    <property type="entry name" value="2-OXOGLUTARATE AND FE-DEPENDENT OXYGENASE FAMILY PROTEIN"/>
    <property type="match status" value="1"/>
</dbReference>
<reference evidence="3" key="1">
    <citation type="submission" date="2023-08" db="EMBL/GenBank/DDBJ databases">
        <authorList>
            <person name="Chen Y."/>
            <person name="Shah S."/>
            <person name="Dougan E. K."/>
            <person name="Thang M."/>
            <person name="Chan C."/>
        </authorList>
    </citation>
    <scope>NUCLEOTIDE SEQUENCE</scope>
</reference>
<dbReference type="InterPro" id="IPR037151">
    <property type="entry name" value="AlkB-like_sf"/>
</dbReference>
<dbReference type="GO" id="GO:0016491">
    <property type="term" value="F:oxidoreductase activity"/>
    <property type="evidence" value="ECO:0007669"/>
    <property type="project" value="TreeGrafter"/>
</dbReference>
<dbReference type="EMBL" id="CAUJNA010000802">
    <property type="protein sequence ID" value="CAJ1381371.1"/>
    <property type="molecule type" value="Genomic_DNA"/>
</dbReference>
<evidence type="ECO:0000259" key="2">
    <source>
        <dbReference type="Pfam" id="PF13532"/>
    </source>
</evidence>
<evidence type="ECO:0000313" key="4">
    <source>
        <dbReference type="Proteomes" id="UP001178507"/>
    </source>
</evidence>
<dbReference type="AlphaFoldDB" id="A0AA36I6V2"/>
<feature type="domain" description="Alpha-ketoglutarate-dependent dioxygenase AlkB-like" evidence="2">
    <location>
        <begin position="51"/>
        <end position="253"/>
    </location>
</feature>
<feature type="signal peptide" evidence="1">
    <location>
        <begin position="1"/>
        <end position="28"/>
    </location>
</feature>
<dbReference type="SUPFAM" id="SSF51197">
    <property type="entry name" value="Clavaminate synthase-like"/>
    <property type="match status" value="1"/>
</dbReference>
<dbReference type="PANTHER" id="PTHR12463">
    <property type="entry name" value="OXYGENASE-RELATED"/>
    <property type="match status" value="1"/>
</dbReference>
<keyword evidence="4" id="KW-1185">Reference proteome</keyword>
<dbReference type="InterPro" id="IPR027450">
    <property type="entry name" value="AlkB-like"/>
</dbReference>
<accession>A0AA36I6V2</accession>
<sequence length="311" mass="34537">MAPRARRTALAPVAPLALALWRISGRRAAAWSAPVVTYGSRLSVPREVPAGLRYCPDFITKEEEAEVMLALDGPGAAWMRQIRRAQQFFGLVYYQTSQRVPELQPTVDSPRDAQLGRGFEELPGWLLPRLRCTGVFDPGEINQVQANEYLEDSGIGVHVEDPAAGPTLATLSLLQPVQLTLQKAHEGKAAHRNLRDPEDCIKVLLEPGSLLVLQGPSREDFSHCIRMSKRVPLRDGSVVRRTKSFRRVSLTFRGIIEAKRSTNRADMPEGYRSYMVGQNECGPRAAFPVGCHQRLDAAAGFSYARQRDPPK</sequence>
<organism evidence="3 4">
    <name type="scientific">Effrenium voratum</name>
    <dbReference type="NCBI Taxonomy" id="2562239"/>
    <lineage>
        <taxon>Eukaryota</taxon>
        <taxon>Sar</taxon>
        <taxon>Alveolata</taxon>
        <taxon>Dinophyceae</taxon>
        <taxon>Suessiales</taxon>
        <taxon>Symbiodiniaceae</taxon>
        <taxon>Effrenium</taxon>
    </lineage>
</organism>
<proteinExistence type="predicted"/>
<gene>
    <name evidence="3" type="ORF">EVOR1521_LOCUS9082</name>
</gene>
<dbReference type="GO" id="GO:0032451">
    <property type="term" value="F:demethylase activity"/>
    <property type="evidence" value="ECO:0007669"/>
    <property type="project" value="TreeGrafter"/>
</dbReference>
<name>A0AA36I6V2_9DINO</name>
<dbReference type="InterPro" id="IPR032857">
    <property type="entry name" value="ALKBH4"/>
</dbReference>